<dbReference type="SUPFAM" id="SSF52141">
    <property type="entry name" value="Uracil-DNA glycosylase-like"/>
    <property type="match status" value="1"/>
</dbReference>
<keyword evidence="3" id="KW-0004">4Fe-4S</keyword>
<dbReference type="GO" id="GO:0046872">
    <property type="term" value="F:metal ion binding"/>
    <property type="evidence" value="ECO:0007669"/>
    <property type="project" value="UniProtKB-KW"/>
</dbReference>
<dbReference type="InterPro" id="IPR005122">
    <property type="entry name" value="Uracil-DNA_glycosylase-like"/>
</dbReference>
<dbReference type="Proteomes" id="UP000501600">
    <property type="component" value="Chromosome"/>
</dbReference>
<dbReference type="PANTHER" id="PTHR33693">
    <property type="entry name" value="TYPE-5 URACIL-DNA GLYCOSYLASE"/>
    <property type="match status" value="1"/>
</dbReference>
<dbReference type="CDD" id="cd10030">
    <property type="entry name" value="UDG-F4_TTUDGA_SPO1dp_like"/>
    <property type="match status" value="1"/>
</dbReference>
<keyword evidence="4" id="KW-0479">Metal-binding</keyword>
<dbReference type="EMBL" id="CP051217">
    <property type="protein sequence ID" value="QJB70292.1"/>
    <property type="molecule type" value="Genomic_DNA"/>
</dbReference>
<keyword evidence="8" id="KW-0411">Iron-sulfur</keyword>
<keyword evidence="6" id="KW-0378">Hydrolase</keyword>
<evidence type="ECO:0000256" key="9">
    <source>
        <dbReference type="ARBA" id="ARBA00023204"/>
    </source>
</evidence>
<dbReference type="InterPro" id="IPR005273">
    <property type="entry name" value="Ura-DNA_glyco_family4"/>
</dbReference>
<name>A0A6H2DNP7_9SPHN</name>
<dbReference type="PANTHER" id="PTHR33693:SF9">
    <property type="entry name" value="TYPE-4 URACIL-DNA GLYCOSYLASE"/>
    <property type="match status" value="1"/>
</dbReference>
<dbReference type="SMART" id="SM00987">
    <property type="entry name" value="UreE_C"/>
    <property type="match status" value="1"/>
</dbReference>
<evidence type="ECO:0000256" key="4">
    <source>
        <dbReference type="ARBA" id="ARBA00022723"/>
    </source>
</evidence>
<evidence type="ECO:0000256" key="8">
    <source>
        <dbReference type="ARBA" id="ARBA00023014"/>
    </source>
</evidence>
<dbReference type="SMART" id="SM00986">
    <property type="entry name" value="UDG"/>
    <property type="match status" value="1"/>
</dbReference>
<accession>A0A6H2DNP7</accession>
<dbReference type="Gene3D" id="3.40.470.10">
    <property type="entry name" value="Uracil-DNA glycosylase-like domain"/>
    <property type="match status" value="1"/>
</dbReference>
<evidence type="ECO:0000256" key="7">
    <source>
        <dbReference type="ARBA" id="ARBA00023004"/>
    </source>
</evidence>
<evidence type="ECO:0000256" key="3">
    <source>
        <dbReference type="ARBA" id="ARBA00022485"/>
    </source>
</evidence>
<keyword evidence="9" id="KW-0234">DNA repair</keyword>
<protein>
    <recommendedName>
        <fullName evidence="2">Type-4 uracil-DNA glycosylase</fullName>
    </recommendedName>
</protein>
<gene>
    <name evidence="11" type="ORF">HF685_14240</name>
</gene>
<keyword evidence="5" id="KW-0227">DNA damage</keyword>
<evidence type="ECO:0000256" key="6">
    <source>
        <dbReference type="ARBA" id="ARBA00022801"/>
    </source>
</evidence>
<dbReference type="GO" id="GO:0051539">
    <property type="term" value="F:4 iron, 4 sulfur cluster binding"/>
    <property type="evidence" value="ECO:0007669"/>
    <property type="project" value="UniProtKB-KW"/>
</dbReference>
<dbReference type="RefSeq" id="WP_168820558.1">
    <property type="nucleotide sequence ID" value="NZ_CP051217.1"/>
</dbReference>
<keyword evidence="7" id="KW-0408">Iron</keyword>
<dbReference type="Pfam" id="PF03167">
    <property type="entry name" value="UDG"/>
    <property type="match status" value="1"/>
</dbReference>
<dbReference type="InterPro" id="IPR051536">
    <property type="entry name" value="UDG_Type-4/5"/>
</dbReference>
<dbReference type="GO" id="GO:0006281">
    <property type="term" value="P:DNA repair"/>
    <property type="evidence" value="ECO:0007669"/>
    <property type="project" value="UniProtKB-KW"/>
</dbReference>
<evidence type="ECO:0000313" key="12">
    <source>
        <dbReference type="Proteomes" id="UP000501600"/>
    </source>
</evidence>
<dbReference type="NCBIfam" id="TIGR03914">
    <property type="entry name" value="UDG_fam_dom"/>
    <property type="match status" value="1"/>
</dbReference>
<comment type="similarity">
    <text evidence="1">Belongs to the uracil-DNA glycosylase (UDG) superfamily. Type 4 (UDGa) family.</text>
</comment>
<evidence type="ECO:0000256" key="1">
    <source>
        <dbReference type="ARBA" id="ARBA00006521"/>
    </source>
</evidence>
<evidence type="ECO:0000259" key="10">
    <source>
        <dbReference type="SMART" id="SM00986"/>
    </source>
</evidence>
<keyword evidence="12" id="KW-1185">Reference proteome</keyword>
<dbReference type="GO" id="GO:0097506">
    <property type="term" value="F:deaminated base DNA N-glycosylase activity"/>
    <property type="evidence" value="ECO:0007669"/>
    <property type="project" value="UniProtKB-ARBA"/>
</dbReference>
<evidence type="ECO:0000256" key="2">
    <source>
        <dbReference type="ARBA" id="ARBA00019403"/>
    </source>
</evidence>
<organism evidence="11 12">
    <name type="scientific">Parasphingorhabdus halotolerans</name>
    <dbReference type="NCBI Taxonomy" id="2725558"/>
    <lineage>
        <taxon>Bacteria</taxon>
        <taxon>Pseudomonadati</taxon>
        <taxon>Pseudomonadota</taxon>
        <taxon>Alphaproteobacteria</taxon>
        <taxon>Sphingomonadales</taxon>
        <taxon>Sphingomonadaceae</taxon>
        <taxon>Parasphingorhabdus</taxon>
    </lineage>
</organism>
<dbReference type="AlphaFoldDB" id="A0A6H2DNP7"/>
<evidence type="ECO:0000256" key="5">
    <source>
        <dbReference type="ARBA" id="ARBA00022763"/>
    </source>
</evidence>
<dbReference type="InterPro" id="IPR036895">
    <property type="entry name" value="Uracil-DNA_glycosylase-like_sf"/>
</dbReference>
<dbReference type="KEGG" id="phao:HF685_14240"/>
<feature type="domain" description="Uracil-DNA glycosylase-like" evidence="10">
    <location>
        <begin position="1"/>
        <end position="144"/>
    </location>
</feature>
<evidence type="ECO:0000313" key="11">
    <source>
        <dbReference type="EMBL" id="QJB70292.1"/>
    </source>
</evidence>
<reference evidence="11 12" key="1">
    <citation type="submission" date="2020-04" db="EMBL/GenBank/DDBJ databases">
        <title>Genome sequence for Sphingorhabdus sp. strain M1.</title>
        <authorList>
            <person name="Park S.-J."/>
        </authorList>
    </citation>
    <scope>NUCLEOTIDE SEQUENCE [LARGE SCALE GENOMIC DNA]</scope>
    <source>
        <strain evidence="11 12">JK6</strain>
    </source>
</reference>
<sequence length="158" mass="17682">MLIGEQPGDQEDLAGRPFVGPAGQILDRALARAGISREAAYLTNAVKRFKYVQQGKRRIHQTPSLADIKHYRWWLEQECELVKPDIIVVLGAIAARAMTGKSVTISRTRGELLEHAEHSLLMITAHPSYILRIPDKAGQEIEYEKLVRDLSAAMNAVR</sequence>
<proteinExistence type="inferred from homology"/>